<dbReference type="RefSeq" id="WP_307522732.1">
    <property type="nucleotide sequence ID" value="NZ_JAUSZI010000002.1"/>
</dbReference>
<dbReference type="EMBL" id="JAUSZI010000002">
    <property type="protein sequence ID" value="MDQ1027395.1"/>
    <property type="molecule type" value="Genomic_DNA"/>
</dbReference>
<gene>
    <name evidence="3" type="ORF">QF035_004977</name>
</gene>
<feature type="domain" description="Aminoglycoside phosphotransferase" evidence="2">
    <location>
        <begin position="56"/>
        <end position="283"/>
    </location>
</feature>
<dbReference type="InterPro" id="IPR052077">
    <property type="entry name" value="CcrZ_PhaseVar_Mediator"/>
</dbReference>
<evidence type="ECO:0000313" key="3">
    <source>
        <dbReference type="EMBL" id="MDQ1027395.1"/>
    </source>
</evidence>
<dbReference type="Pfam" id="PF01636">
    <property type="entry name" value="APH"/>
    <property type="match status" value="1"/>
</dbReference>
<evidence type="ECO:0000313" key="4">
    <source>
        <dbReference type="Proteomes" id="UP001230328"/>
    </source>
</evidence>
<accession>A0ABU0SV16</accession>
<dbReference type="InterPro" id="IPR011009">
    <property type="entry name" value="Kinase-like_dom_sf"/>
</dbReference>
<keyword evidence="3" id="KW-0808">Transferase</keyword>
<feature type="compositionally biased region" description="Pro residues" evidence="1">
    <location>
        <begin position="370"/>
        <end position="395"/>
    </location>
</feature>
<name>A0ABU0SV16_9ACTN</name>
<dbReference type="SUPFAM" id="SSF56112">
    <property type="entry name" value="Protein kinase-like (PK-like)"/>
    <property type="match status" value="1"/>
</dbReference>
<dbReference type="InterPro" id="IPR002575">
    <property type="entry name" value="Aminoglycoside_PTrfase"/>
</dbReference>
<protein>
    <submittedName>
        <fullName evidence="3">Aminoglycoside phosphotransferase (APT) family kinase protein</fullName>
    </submittedName>
</protein>
<feature type="region of interest" description="Disordered" evidence="1">
    <location>
        <begin position="363"/>
        <end position="395"/>
    </location>
</feature>
<dbReference type="PANTHER" id="PTHR40086">
    <property type="entry name" value="PHOSPHOTRANSFERASE YTMP-RELATED"/>
    <property type="match status" value="1"/>
</dbReference>
<keyword evidence="3" id="KW-0418">Kinase</keyword>
<evidence type="ECO:0000256" key="1">
    <source>
        <dbReference type="SAM" id="MobiDB-lite"/>
    </source>
</evidence>
<comment type="caution">
    <text evidence="3">The sequence shown here is derived from an EMBL/GenBank/DDBJ whole genome shotgun (WGS) entry which is preliminary data.</text>
</comment>
<sequence>MSLVEPDDHALADARDEFVRHAIRAGVRLRGHHNQNFVLPLTEGLARHVECEVGTPVTVRIRRPEALPVVVRTWPREGEVLDAVGRVLPHQVPRCLAVGREASIHSYVDGVPLSALHPDGTAVPGDFVEELAGLLARMAQVGREALPPLPADWSSDDRDSRGFLRLLTAQVDHQVREPNWHVFGQLFVALGVPEDAMRRFADRLPAMTRRPFALLHADLHRDNVIVTRSGAPPLVCVDWELATYGDPLHDLAIHLVRMRYPKPQRERVIDGWCRALRRTNPDSVDGVARDLRHYIEFERAQSVYPDVVRAAQSLTGHPDRPGRRELARSTAVVRKALKAAAGPLGLDDVPDVADIERALGKWCRFSTSAPPSPATPAPRRPDVPPPPPPARTPPQ</sequence>
<dbReference type="GO" id="GO:0016301">
    <property type="term" value="F:kinase activity"/>
    <property type="evidence" value="ECO:0007669"/>
    <property type="project" value="UniProtKB-KW"/>
</dbReference>
<proteinExistence type="predicted"/>
<organism evidence="3 4">
    <name type="scientific">Streptomyces umbrinus</name>
    <dbReference type="NCBI Taxonomy" id="67370"/>
    <lineage>
        <taxon>Bacteria</taxon>
        <taxon>Bacillati</taxon>
        <taxon>Actinomycetota</taxon>
        <taxon>Actinomycetes</taxon>
        <taxon>Kitasatosporales</taxon>
        <taxon>Streptomycetaceae</taxon>
        <taxon>Streptomyces</taxon>
        <taxon>Streptomyces phaeochromogenes group</taxon>
    </lineage>
</organism>
<evidence type="ECO:0000259" key="2">
    <source>
        <dbReference type="Pfam" id="PF01636"/>
    </source>
</evidence>
<dbReference type="PANTHER" id="PTHR40086:SF1">
    <property type="entry name" value="CELL CYCLE REGULATOR CCRZ"/>
    <property type="match status" value="1"/>
</dbReference>
<reference evidence="3 4" key="1">
    <citation type="submission" date="2023-07" db="EMBL/GenBank/DDBJ databases">
        <title>Comparative genomics of wheat-associated soil bacteria to identify genetic determinants of phenazine resistance.</title>
        <authorList>
            <person name="Mouncey N."/>
        </authorList>
    </citation>
    <scope>NUCLEOTIDE SEQUENCE [LARGE SCALE GENOMIC DNA]</scope>
    <source>
        <strain evidence="3 4">V2I4</strain>
    </source>
</reference>
<dbReference type="Gene3D" id="3.90.1200.10">
    <property type="match status" value="1"/>
</dbReference>
<dbReference type="Proteomes" id="UP001230328">
    <property type="component" value="Unassembled WGS sequence"/>
</dbReference>
<keyword evidence="4" id="KW-1185">Reference proteome</keyword>